<feature type="signal peptide" evidence="2">
    <location>
        <begin position="1"/>
        <end position="15"/>
    </location>
</feature>
<feature type="chain" id="PRO_5003202862" description="Secreted protein" evidence="2">
    <location>
        <begin position="16"/>
        <end position="244"/>
    </location>
</feature>
<dbReference type="PROSITE" id="PS51257">
    <property type="entry name" value="PROKAR_LIPOPROTEIN"/>
    <property type="match status" value="1"/>
</dbReference>
<evidence type="ECO:0000313" key="3">
    <source>
        <dbReference type="EMBL" id="EFV13841.2"/>
    </source>
</evidence>
<protein>
    <recommendedName>
        <fullName evidence="5">Secreted protein</fullName>
    </recommendedName>
</protein>
<evidence type="ECO:0000256" key="1">
    <source>
        <dbReference type="SAM" id="MobiDB-lite"/>
    </source>
</evidence>
<name>E5XP83_SEGRC</name>
<evidence type="ECO:0000313" key="4">
    <source>
        <dbReference type="Proteomes" id="UP000004816"/>
    </source>
</evidence>
<reference evidence="3 4" key="1">
    <citation type="journal article" date="2011" name="Stand. Genomic Sci.">
        <title>High quality draft genome sequence of Segniliparus rugosus CDC 945(T)= (ATCC BAA-974(T)).</title>
        <authorList>
            <person name="Earl A.M."/>
            <person name="Desjardins C.A."/>
            <person name="Fitzgerald M.G."/>
            <person name="Arachchi H.M."/>
            <person name="Zeng Q."/>
            <person name="Mehta T."/>
            <person name="Griggs A."/>
            <person name="Birren B.W."/>
            <person name="Toney N.C."/>
            <person name="Carr J."/>
            <person name="Posey J."/>
            <person name="Butler W.R."/>
        </authorList>
    </citation>
    <scope>NUCLEOTIDE SEQUENCE [LARGE SCALE GENOMIC DNA]</scope>
    <source>
        <strain evidence="4">ATCC BAA-974 / DSM 45345 / CCUG 50838 / CIP 108380 / JCM 13579 / CDC 945</strain>
    </source>
</reference>
<dbReference type="STRING" id="679197.HMPREF9336_01304"/>
<feature type="compositionally biased region" description="Basic and acidic residues" evidence="1">
    <location>
        <begin position="55"/>
        <end position="66"/>
    </location>
</feature>
<gene>
    <name evidence="3" type="ORF">HMPREF9336_01304</name>
</gene>
<dbReference type="Proteomes" id="UP000004816">
    <property type="component" value="Unassembled WGS sequence"/>
</dbReference>
<keyword evidence="2" id="KW-0732">Signal</keyword>
<sequence>MIRMSRSAKAVPAFAAALAVALSGCSDKQQSAPSSGKAAPSASTAVALPPAEVVTPKDADKKEPLRPKFGQPITYQRDGVSITVAPRGWEKTKETPQGLVGNLLDCGLWWRVAQTWIVDAKPDTDWRSWRRDFQGVFGLFGEAKDAKYGFYSEVALSAVSDAPDDLDKALGKAVRDWDHKAPLHFEQTGAQYLASCKVNTGPEASQGAEQFIPDTRPLFGVELTLPSVVGQNPRTWPTVAIWTP</sequence>
<dbReference type="EMBL" id="ACZI02000003">
    <property type="protein sequence ID" value="EFV13841.2"/>
    <property type="molecule type" value="Genomic_DNA"/>
</dbReference>
<dbReference type="HOGENOM" id="CLU_1170008_0_0_11"/>
<organism evidence="3 4">
    <name type="scientific">Segniliparus rugosus (strain ATCC BAA-974 / DSM 45345 / CCUG 50838 / CIP 108380 / JCM 13579 / CDC 945)</name>
    <dbReference type="NCBI Taxonomy" id="679197"/>
    <lineage>
        <taxon>Bacteria</taxon>
        <taxon>Bacillati</taxon>
        <taxon>Actinomycetota</taxon>
        <taxon>Actinomycetes</taxon>
        <taxon>Mycobacteriales</taxon>
        <taxon>Segniliparaceae</taxon>
        <taxon>Segniliparus</taxon>
    </lineage>
</organism>
<evidence type="ECO:0000256" key="2">
    <source>
        <dbReference type="SAM" id="SignalP"/>
    </source>
</evidence>
<keyword evidence="4" id="KW-1185">Reference proteome</keyword>
<comment type="caution">
    <text evidence="3">The sequence shown here is derived from an EMBL/GenBank/DDBJ whole genome shotgun (WGS) entry which is preliminary data.</text>
</comment>
<feature type="compositionally biased region" description="Low complexity" evidence="1">
    <location>
        <begin position="31"/>
        <end position="45"/>
    </location>
</feature>
<accession>E5XP83</accession>
<evidence type="ECO:0008006" key="5">
    <source>
        <dbReference type="Google" id="ProtNLM"/>
    </source>
</evidence>
<proteinExistence type="predicted"/>
<feature type="region of interest" description="Disordered" evidence="1">
    <location>
        <begin position="27"/>
        <end position="70"/>
    </location>
</feature>
<dbReference type="AlphaFoldDB" id="E5XP83"/>